<dbReference type="PANTHER" id="PTHR21137">
    <property type="entry name" value="ODORANT RECEPTOR"/>
    <property type="match status" value="1"/>
</dbReference>
<dbReference type="GO" id="GO:0004984">
    <property type="term" value="F:olfactory receptor activity"/>
    <property type="evidence" value="ECO:0007669"/>
    <property type="project" value="InterPro"/>
</dbReference>
<dbReference type="PANTHER" id="PTHR21137:SF35">
    <property type="entry name" value="ODORANT RECEPTOR 19A-RELATED"/>
    <property type="match status" value="1"/>
</dbReference>
<dbReference type="GO" id="GO:0007165">
    <property type="term" value="P:signal transduction"/>
    <property type="evidence" value="ECO:0007669"/>
    <property type="project" value="UniProtKB-KW"/>
</dbReference>
<evidence type="ECO:0000256" key="9">
    <source>
        <dbReference type="ARBA" id="ARBA00023224"/>
    </source>
</evidence>
<proteinExistence type="inferred from homology"/>
<keyword evidence="7 10" id="KW-0472">Membrane</keyword>
<dbReference type="AlphaFoldDB" id="A0A240SXW6"/>
<keyword evidence="8 10" id="KW-0675">Receptor</keyword>
<name>A0A240SXW6_LUTLO</name>
<feature type="transmembrane region" description="Helical" evidence="10">
    <location>
        <begin position="257"/>
        <end position="278"/>
    </location>
</feature>
<evidence type="ECO:0000256" key="2">
    <source>
        <dbReference type="ARBA" id="ARBA00022475"/>
    </source>
</evidence>
<evidence type="ECO:0000256" key="7">
    <source>
        <dbReference type="ARBA" id="ARBA00023136"/>
    </source>
</evidence>
<dbReference type="Proteomes" id="UP000092461">
    <property type="component" value="Unassembled WGS sequence"/>
</dbReference>
<feature type="transmembrane region" description="Helical" evidence="10">
    <location>
        <begin position="35"/>
        <end position="52"/>
    </location>
</feature>
<evidence type="ECO:0000313" key="12">
    <source>
        <dbReference type="Proteomes" id="UP000092461"/>
    </source>
</evidence>
<protein>
    <recommendedName>
        <fullName evidence="10">Odorant receptor</fullName>
    </recommendedName>
</protein>
<keyword evidence="3 10" id="KW-0716">Sensory transduction</keyword>
<feature type="transmembrane region" description="Helical" evidence="10">
    <location>
        <begin position="290"/>
        <end position="307"/>
    </location>
</feature>
<comment type="caution">
    <text evidence="10">Lacks conserved residue(s) required for the propagation of feature annotation.</text>
</comment>
<comment type="similarity">
    <text evidence="10">Belongs to the insect chemoreceptor superfamily. Heteromeric odorant receptor channel (TC 1.A.69) family.</text>
</comment>
<keyword evidence="4 10" id="KW-0812">Transmembrane</keyword>
<evidence type="ECO:0000256" key="8">
    <source>
        <dbReference type="ARBA" id="ARBA00023170"/>
    </source>
</evidence>
<evidence type="ECO:0000256" key="4">
    <source>
        <dbReference type="ARBA" id="ARBA00022692"/>
    </source>
</evidence>
<feature type="transmembrane region" description="Helical" evidence="10">
    <location>
        <begin position="174"/>
        <end position="207"/>
    </location>
</feature>
<evidence type="ECO:0000256" key="3">
    <source>
        <dbReference type="ARBA" id="ARBA00022606"/>
    </source>
</evidence>
<dbReference type="EnsemblMetazoa" id="LLOJ010762-RA">
    <property type="protein sequence ID" value="LLOJ010762-PA"/>
    <property type="gene ID" value="LLOJ010762"/>
</dbReference>
<dbReference type="VEuPathDB" id="VectorBase:LLOJ010762"/>
<dbReference type="GO" id="GO:0005549">
    <property type="term" value="F:odorant binding"/>
    <property type="evidence" value="ECO:0007669"/>
    <property type="project" value="InterPro"/>
</dbReference>
<reference evidence="11" key="1">
    <citation type="submission" date="2020-05" db="UniProtKB">
        <authorList>
            <consortium name="EnsemblMetazoa"/>
        </authorList>
    </citation>
    <scope>IDENTIFICATION</scope>
    <source>
        <strain evidence="11">Jacobina</strain>
    </source>
</reference>
<accession>A0A240SXW6</accession>
<dbReference type="GO" id="GO:0005886">
    <property type="term" value="C:plasma membrane"/>
    <property type="evidence" value="ECO:0007669"/>
    <property type="project" value="UniProtKB-SubCell"/>
</dbReference>
<keyword evidence="5 10" id="KW-0552">Olfaction</keyword>
<evidence type="ECO:0000256" key="10">
    <source>
        <dbReference type="RuleBase" id="RU351113"/>
    </source>
</evidence>
<organism evidence="11 12">
    <name type="scientific">Lutzomyia longipalpis</name>
    <name type="common">Sand fly</name>
    <dbReference type="NCBI Taxonomy" id="7200"/>
    <lineage>
        <taxon>Eukaryota</taxon>
        <taxon>Metazoa</taxon>
        <taxon>Ecdysozoa</taxon>
        <taxon>Arthropoda</taxon>
        <taxon>Hexapoda</taxon>
        <taxon>Insecta</taxon>
        <taxon>Pterygota</taxon>
        <taxon>Neoptera</taxon>
        <taxon>Endopterygota</taxon>
        <taxon>Diptera</taxon>
        <taxon>Nematocera</taxon>
        <taxon>Psychodoidea</taxon>
        <taxon>Psychodidae</taxon>
        <taxon>Lutzomyia</taxon>
        <taxon>Lutzomyia</taxon>
    </lineage>
</organism>
<evidence type="ECO:0000313" key="11">
    <source>
        <dbReference type="EnsemblMetazoa" id="LLOJ010762-PA"/>
    </source>
</evidence>
<keyword evidence="6 10" id="KW-1133">Transmembrane helix</keyword>
<evidence type="ECO:0000256" key="5">
    <source>
        <dbReference type="ARBA" id="ARBA00022725"/>
    </source>
</evidence>
<dbReference type="InterPro" id="IPR004117">
    <property type="entry name" value="7tm6_olfct_rcpt"/>
</dbReference>
<evidence type="ECO:0000256" key="1">
    <source>
        <dbReference type="ARBA" id="ARBA00004651"/>
    </source>
</evidence>
<keyword evidence="2" id="KW-1003">Cell membrane</keyword>
<evidence type="ECO:0000256" key="6">
    <source>
        <dbReference type="ARBA" id="ARBA00022989"/>
    </source>
</evidence>
<feature type="transmembrane region" description="Helical" evidence="10">
    <location>
        <begin position="64"/>
        <end position="84"/>
    </location>
</feature>
<feature type="transmembrane region" description="Helical" evidence="10">
    <location>
        <begin position="131"/>
        <end position="154"/>
    </location>
</feature>
<sequence>MDQAQAVEKYQKLQIYFVESLKFFNLDYFNVSKRFRPRNLFFIIIMVISYYFNIDNVKTTYNDAIKMVWTYNLCWFVVHFLVLAKTYTFVFNKRQYLVLLEEIGELYAEKYSNLVLMIQQKNLKKTYRHTIAVLVVYATILFLGEFVALSYYITLPGVLFPLMYNLPLYPDRPLLHYTLNMIIQFIIYFIVMFILTFGDHFVIFFGLHFRCELRTISELTQIYLDDSLVVANEKYLLREIYKKHFKVLKMLETLDDIYRVFSFNQLLFSFIGCCFLFYGTLVQDHFEGTFYFFIVLTVGELFVYCLFGETLVANTEQIGTSIYLTKWYEMSVEEQLNLLFIMRIAQKPRGIKAAGLVDINFSTFVEVLKGSASYCVILYSLTT</sequence>
<dbReference type="VEuPathDB" id="VectorBase:LLONM1_007310"/>
<dbReference type="Pfam" id="PF02949">
    <property type="entry name" value="7tm_6"/>
    <property type="match status" value="1"/>
</dbReference>
<keyword evidence="9 10" id="KW-0807">Transducer</keyword>
<dbReference type="EMBL" id="AJWK01016763">
    <property type="status" value="NOT_ANNOTATED_CDS"/>
    <property type="molecule type" value="Genomic_DNA"/>
</dbReference>
<keyword evidence="12" id="KW-1185">Reference proteome</keyword>
<comment type="subcellular location">
    <subcellularLocation>
        <location evidence="1 10">Cell membrane</location>
        <topology evidence="1 10">Multi-pass membrane protein</topology>
    </subcellularLocation>
</comment>